<reference evidence="1" key="1">
    <citation type="submission" date="2023-11" db="EMBL/GenBank/DDBJ databases">
        <authorList>
            <person name="Poullet M."/>
        </authorList>
    </citation>
    <scope>NUCLEOTIDE SEQUENCE</scope>
    <source>
        <strain evidence="1">E1834</strain>
    </source>
</reference>
<evidence type="ECO:0000313" key="1">
    <source>
        <dbReference type="EMBL" id="CAK5050659.1"/>
    </source>
</evidence>
<accession>A0ACB0YKN4</accession>
<sequence length="68" mass="7755">MVNLSFSLNFTQLFLTPFFSFSVIILLLIFPLNQVNFCLKYRADSDDIELTRMTSSSWAETNGTKIGP</sequence>
<proteinExistence type="predicted"/>
<keyword evidence="2" id="KW-1185">Reference proteome</keyword>
<dbReference type="Proteomes" id="UP001497535">
    <property type="component" value="Unassembled WGS sequence"/>
</dbReference>
<evidence type="ECO:0000313" key="2">
    <source>
        <dbReference type="Proteomes" id="UP001497535"/>
    </source>
</evidence>
<gene>
    <name evidence="1" type="ORF">MENTE1834_LOCUS13373</name>
</gene>
<comment type="caution">
    <text evidence="1">The sequence shown here is derived from an EMBL/GenBank/DDBJ whole genome shotgun (WGS) entry which is preliminary data.</text>
</comment>
<protein>
    <submittedName>
        <fullName evidence="1">Uncharacterized protein</fullName>
    </submittedName>
</protein>
<organism evidence="1 2">
    <name type="scientific">Meloidogyne enterolobii</name>
    <name type="common">Root-knot nematode worm</name>
    <name type="synonym">Meloidogyne mayaguensis</name>
    <dbReference type="NCBI Taxonomy" id="390850"/>
    <lineage>
        <taxon>Eukaryota</taxon>
        <taxon>Metazoa</taxon>
        <taxon>Ecdysozoa</taxon>
        <taxon>Nematoda</taxon>
        <taxon>Chromadorea</taxon>
        <taxon>Rhabditida</taxon>
        <taxon>Tylenchina</taxon>
        <taxon>Tylenchomorpha</taxon>
        <taxon>Tylenchoidea</taxon>
        <taxon>Meloidogynidae</taxon>
        <taxon>Meloidogyninae</taxon>
        <taxon>Meloidogyne</taxon>
    </lineage>
</organism>
<dbReference type="EMBL" id="CAVMJV010000014">
    <property type="protein sequence ID" value="CAK5050659.1"/>
    <property type="molecule type" value="Genomic_DNA"/>
</dbReference>
<name>A0ACB0YKN4_MELEN</name>